<protein>
    <submittedName>
        <fullName evidence="1">Uncharacterized protein</fullName>
    </submittedName>
</protein>
<organism evidence="1 2">
    <name type="scientific">Oryzias melastigma</name>
    <name type="common">Marine medaka</name>
    <dbReference type="NCBI Taxonomy" id="30732"/>
    <lineage>
        <taxon>Eukaryota</taxon>
        <taxon>Metazoa</taxon>
        <taxon>Chordata</taxon>
        <taxon>Craniata</taxon>
        <taxon>Vertebrata</taxon>
        <taxon>Euteleostomi</taxon>
        <taxon>Actinopterygii</taxon>
        <taxon>Neopterygii</taxon>
        <taxon>Teleostei</taxon>
        <taxon>Neoteleostei</taxon>
        <taxon>Acanthomorphata</taxon>
        <taxon>Ovalentaria</taxon>
        <taxon>Atherinomorphae</taxon>
        <taxon>Beloniformes</taxon>
        <taxon>Adrianichthyidae</taxon>
        <taxon>Oryziinae</taxon>
        <taxon>Oryzias</taxon>
    </lineage>
</organism>
<accession>A0A834BTP0</accession>
<comment type="caution">
    <text evidence="1">The sequence shown here is derived from an EMBL/GenBank/DDBJ whole genome shotgun (WGS) entry which is preliminary data.</text>
</comment>
<dbReference type="AlphaFoldDB" id="A0A834BTP0"/>
<evidence type="ECO:0000313" key="1">
    <source>
        <dbReference type="EMBL" id="KAF6716043.1"/>
    </source>
</evidence>
<evidence type="ECO:0000313" key="2">
    <source>
        <dbReference type="Proteomes" id="UP000646548"/>
    </source>
</evidence>
<dbReference type="Proteomes" id="UP000646548">
    <property type="component" value="Unassembled WGS sequence"/>
</dbReference>
<name>A0A834BTP0_ORYME</name>
<proteinExistence type="predicted"/>
<dbReference type="EMBL" id="WKFB01001011">
    <property type="protein sequence ID" value="KAF6716043.1"/>
    <property type="molecule type" value="Genomic_DNA"/>
</dbReference>
<gene>
    <name evidence="1" type="ORF">FQA47_022278</name>
</gene>
<sequence>MVTISLMLTPLSKCGLNFWRKNVSSGDRDRSGLHVLSRSVGIGGNIKVKKRGAEETPGKSGHMTQTLPCFCSLHLILQAVSALTTPLVSPPGKSNLCIFIMIACIDGAPHESFISLLMRLHLWIQLPRVGGGRWMLGEEQPWQAIVTAEHRPRMALKHKQICSGKGIMVDPRHFGHISCINQVNRDSAREKNSATVSYEEPG</sequence>
<reference evidence="1" key="1">
    <citation type="journal article" name="BMC Genomics">
        <title>Long-read sequencing and de novo genome assembly of marine medaka (Oryzias melastigma).</title>
        <authorList>
            <person name="Liang P."/>
            <person name="Saqib H.S.A."/>
            <person name="Ni X."/>
            <person name="Shen Y."/>
        </authorList>
    </citation>
    <scope>NUCLEOTIDE SEQUENCE</scope>
    <source>
        <strain evidence="1">Bigg-433</strain>
    </source>
</reference>